<dbReference type="PANTHER" id="PTHR23501:SF5">
    <property type="entry name" value="TRANSPORT PROTEIN"/>
    <property type="match status" value="1"/>
</dbReference>
<proteinExistence type="predicted"/>
<evidence type="ECO:0000256" key="1">
    <source>
        <dbReference type="ARBA" id="ARBA00004141"/>
    </source>
</evidence>
<evidence type="ECO:0000256" key="4">
    <source>
        <dbReference type="ARBA" id="ARBA00023136"/>
    </source>
</evidence>
<dbReference type="EMBL" id="UAUU01000011">
    <property type="protein sequence ID" value="SPZ92027.1"/>
    <property type="molecule type" value="Genomic_DNA"/>
</dbReference>
<reference evidence="5 6" key="1">
    <citation type="submission" date="2018-06" db="EMBL/GenBank/DDBJ databases">
        <authorList>
            <consortium name="Pathogen Informatics"/>
            <person name="Doyle S."/>
        </authorList>
    </citation>
    <scope>NUCLEOTIDE SEQUENCE [LARGE SCALE GENOMIC DNA]</scope>
    <source>
        <strain evidence="5 6">NCTC11343</strain>
    </source>
</reference>
<organism evidence="5 6">
    <name type="scientific">Sphingobacterium multivorum</name>
    <dbReference type="NCBI Taxonomy" id="28454"/>
    <lineage>
        <taxon>Bacteria</taxon>
        <taxon>Pseudomonadati</taxon>
        <taxon>Bacteroidota</taxon>
        <taxon>Sphingobacteriia</taxon>
        <taxon>Sphingobacteriales</taxon>
        <taxon>Sphingobacteriaceae</taxon>
        <taxon>Sphingobacterium</taxon>
    </lineage>
</organism>
<dbReference type="SUPFAM" id="SSF103473">
    <property type="entry name" value="MFS general substrate transporter"/>
    <property type="match status" value="1"/>
</dbReference>
<dbReference type="RefSeq" id="WP_112375632.1">
    <property type="nucleotide sequence ID" value="NZ_CP069793.1"/>
</dbReference>
<dbReference type="PANTHER" id="PTHR23501">
    <property type="entry name" value="MAJOR FACILITATOR SUPERFAMILY"/>
    <property type="match status" value="1"/>
</dbReference>
<dbReference type="GO" id="GO:0005886">
    <property type="term" value="C:plasma membrane"/>
    <property type="evidence" value="ECO:0007669"/>
    <property type="project" value="TreeGrafter"/>
</dbReference>
<keyword evidence="4" id="KW-0472">Membrane</keyword>
<gene>
    <name evidence="5" type="ORF">NCTC11343_04076</name>
</gene>
<evidence type="ECO:0000313" key="6">
    <source>
        <dbReference type="Proteomes" id="UP000251241"/>
    </source>
</evidence>
<accession>A0A2X2JCC0</accession>
<dbReference type="GO" id="GO:0022857">
    <property type="term" value="F:transmembrane transporter activity"/>
    <property type="evidence" value="ECO:0007669"/>
    <property type="project" value="InterPro"/>
</dbReference>
<dbReference type="InterPro" id="IPR011701">
    <property type="entry name" value="MFS"/>
</dbReference>
<evidence type="ECO:0000313" key="5">
    <source>
        <dbReference type="EMBL" id="SPZ92027.1"/>
    </source>
</evidence>
<comment type="subcellular location">
    <subcellularLocation>
        <location evidence="1">Membrane</location>
        <topology evidence="1">Multi-pass membrane protein</topology>
    </subcellularLocation>
</comment>
<name>A0A2X2JCC0_SPHMU</name>
<dbReference type="Gene3D" id="1.20.1250.20">
    <property type="entry name" value="MFS general substrate transporter like domains"/>
    <property type="match status" value="1"/>
</dbReference>
<keyword evidence="3" id="KW-1133">Transmembrane helix</keyword>
<keyword evidence="2" id="KW-0812">Transmembrane</keyword>
<dbReference type="InterPro" id="IPR036259">
    <property type="entry name" value="MFS_trans_sf"/>
</dbReference>
<dbReference type="GeneID" id="97182158"/>
<evidence type="ECO:0000256" key="2">
    <source>
        <dbReference type="ARBA" id="ARBA00022692"/>
    </source>
</evidence>
<dbReference type="Pfam" id="PF07690">
    <property type="entry name" value="MFS_1"/>
    <property type="match status" value="1"/>
</dbReference>
<dbReference type="Proteomes" id="UP000251241">
    <property type="component" value="Unassembled WGS sequence"/>
</dbReference>
<dbReference type="AlphaFoldDB" id="A0A2X2JCC0"/>
<sequence length="514" mass="58145">MKDRIFKDWLSSGWELFFLFVLNILFSFNNGIPTSINAYVMNGYAGITADLSMATYCNYAGMVCAIPLVFRLLKLFSKKTILIVSIFIILASNTILEHANNGVNICIATFFIGSAKIIVTIAIIGEMIPFLMPRGERYQLYAVYYPMTMIIPALASYISVLFAARFYWETVFLFQNILLAVALLICIIFMKSSDFKKVPLYQYDWFGSILLCISLLNFAYFSTYGLTQNWFHSKFILVTGIASLCFFILFINRNALIRKSLLNFEAFSTRILPISIGTIFIFGIFYSSTSLYSSLLGITLGTNPLELAEINTYVIPSYIIGAVIAYVYFKITKKCKFILAFSAACYALSCFFFARIIDQQTNTALFYLPLTLRGMGVITSYIGIGVYMAGNIPSKYYLSGLVFLILTRSFLVPVVWSNVIANWYYHLQILNANNLAGIIDRTNSLVLQRGNIMKSVQVQASLLSIRDAYSGLFIIGVILTLFILIFPFHSSPMRRVFDWKRKNATKEALQIPIS</sequence>
<protein>
    <submittedName>
        <fullName evidence="5">Drug resistance MFS transporter, drug:H+ antiporter-2 (14 Spanner) (DHA2) family</fullName>
    </submittedName>
</protein>
<evidence type="ECO:0000256" key="3">
    <source>
        <dbReference type="ARBA" id="ARBA00022989"/>
    </source>
</evidence>